<accession>A0A8J6C5E1</accession>
<evidence type="ECO:0000313" key="6">
    <source>
        <dbReference type="Proteomes" id="UP000751190"/>
    </source>
</evidence>
<keyword evidence="6" id="KW-1185">Reference proteome</keyword>
<organism evidence="5 6">
    <name type="scientific">Diacronema lutheri</name>
    <name type="common">Unicellular marine alga</name>
    <name type="synonym">Monochrysis lutheri</name>
    <dbReference type="NCBI Taxonomy" id="2081491"/>
    <lineage>
        <taxon>Eukaryota</taxon>
        <taxon>Haptista</taxon>
        <taxon>Haptophyta</taxon>
        <taxon>Pavlovophyceae</taxon>
        <taxon>Pavlovales</taxon>
        <taxon>Pavlovaceae</taxon>
        <taxon>Diacronema</taxon>
    </lineage>
</organism>
<sequence length="109" mass="11315">MWTSHVLAIAVALLSGAEALHAGRAQHSRVNVRMGPPPAGLVAVSFNGKAVNVAPGTPLSEAAAKARVRVRYDCKEGKCGMCEVKVNGRAMRTCVSKVPKTGPVTVVVP</sequence>
<dbReference type="InterPro" id="IPR036010">
    <property type="entry name" value="2Fe-2S_ferredoxin-like_sf"/>
</dbReference>
<keyword evidence="1" id="KW-0408">Iron</keyword>
<dbReference type="Gene3D" id="3.10.20.30">
    <property type="match status" value="1"/>
</dbReference>
<dbReference type="SUPFAM" id="SSF54292">
    <property type="entry name" value="2Fe-2S ferredoxin-like"/>
    <property type="match status" value="1"/>
</dbReference>
<evidence type="ECO:0000256" key="3">
    <source>
        <dbReference type="SAM" id="SignalP"/>
    </source>
</evidence>
<dbReference type="CDD" id="cd00207">
    <property type="entry name" value="fer2"/>
    <property type="match status" value="1"/>
</dbReference>
<evidence type="ECO:0000256" key="1">
    <source>
        <dbReference type="ARBA" id="ARBA00022714"/>
    </source>
</evidence>
<keyword evidence="1" id="KW-0479">Metal-binding</keyword>
<dbReference type="GO" id="GO:0051537">
    <property type="term" value="F:2 iron, 2 sulfur cluster binding"/>
    <property type="evidence" value="ECO:0007669"/>
    <property type="project" value="UniProtKB-KW"/>
</dbReference>
<protein>
    <recommendedName>
        <fullName evidence="4">2Fe-2S ferredoxin-type domain-containing protein</fullName>
    </recommendedName>
</protein>
<evidence type="ECO:0000256" key="2">
    <source>
        <dbReference type="ARBA" id="ARBA00023014"/>
    </source>
</evidence>
<dbReference type="Proteomes" id="UP000751190">
    <property type="component" value="Unassembled WGS sequence"/>
</dbReference>
<dbReference type="InterPro" id="IPR006058">
    <property type="entry name" value="2Fe2S_fd_BS"/>
</dbReference>
<keyword evidence="3" id="KW-0732">Signal</keyword>
<dbReference type="InterPro" id="IPR001041">
    <property type="entry name" value="2Fe-2S_ferredoxin-type"/>
</dbReference>
<evidence type="ECO:0000259" key="4">
    <source>
        <dbReference type="PROSITE" id="PS51085"/>
    </source>
</evidence>
<proteinExistence type="predicted"/>
<dbReference type="InterPro" id="IPR012675">
    <property type="entry name" value="Beta-grasp_dom_sf"/>
</dbReference>
<dbReference type="PROSITE" id="PS51085">
    <property type="entry name" value="2FE2S_FER_2"/>
    <property type="match status" value="1"/>
</dbReference>
<keyword evidence="1" id="KW-0001">2Fe-2S</keyword>
<comment type="caution">
    <text evidence="5">The sequence shown here is derived from an EMBL/GenBank/DDBJ whole genome shotgun (WGS) entry which is preliminary data.</text>
</comment>
<feature type="domain" description="2Fe-2S ferredoxin-type" evidence="4">
    <location>
        <begin position="40"/>
        <end position="109"/>
    </location>
</feature>
<dbReference type="PROSITE" id="PS00197">
    <property type="entry name" value="2FE2S_FER_1"/>
    <property type="match status" value="1"/>
</dbReference>
<feature type="chain" id="PRO_5035200733" description="2Fe-2S ferredoxin-type domain-containing protein" evidence="3">
    <location>
        <begin position="20"/>
        <end position="109"/>
    </location>
</feature>
<dbReference type="AlphaFoldDB" id="A0A8J6C5E1"/>
<evidence type="ECO:0000313" key="5">
    <source>
        <dbReference type="EMBL" id="KAG8458060.1"/>
    </source>
</evidence>
<gene>
    <name evidence="5" type="ORF">KFE25_012720</name>
</gene>
<dbReference type="EMBL" id="JAGTXO010000057">
    <property type="protein sequence ID" value="KAG8458060.1"/>
    <property type="molecule type" value="Genomic_DNA"/>
</dbReference>
<keyword evidence="2" id="KW-0411">Iron-sulfur</keyword>
<name>A0A8J6C5E1_DIALT</name>
<feature type="signal peptide" evidence="3">
    <location>
        <begin position="1"/>
        <end position="19"/>
    </location>
</feature>
<dbReference type="OrthoDB" id="39246at2759"/>
<dbReference type="Pfam" id="PF00111">
    <property type="entry name" value="Fer2"/>
    <property type="match status" value="1"/>
</dbReference>
<dbReference type="OMA" id="AFMAPSV"/>
<reference evidence="5" key="1">
    <citation type="submission" date="2021-05" db="EMBL/GenBank/DDBJ databases">
        <title>The genome of the haptophyte Pavlova lutheri (Diacronema luteri, Pavlovales) - a model for lipid biosynthesis in eukaryotic algae.</title>
        <authorList>
            <person name="Hulatt C.J."/>
            <person name="Posewitz M.C."/>
        </authorList>
    </citation>
    <scope>NUCLEOTIDE SEQUENCE</scope>
    <source>
        <strain evidence="5">NIVA-4/92</strain>
    </source>
</reference>